<dbReference type="Gene3D" id="3.40.50.150">
    <property type="entry name" value="Vaccinia Virus protein VP39"/>
    <property type="match status" value="1"/>
</dbReference>
<name>A0A2H3KJJ3_9CHLR</name>
<dbReference type="Pfam" id="PF08242">
    <property type="entry name" value="Methyltransf_12"/>
    <property type="match status" value="1"/>
</dbReference>
<evidence type="ECO:0000259" key="1">
    <source>
        <dbReference type="Pfam" id="PF08242"/>
    </source>
</evidence>
<dbReference type="PANTHER" id="PTHR43861">
    <property type="entry name" value="TRANS-ACONITATE 2-METHYLTRANSFERASE-RELATED"/>
    <property type="match status" value="1"/>
</dbReference>
<comment type="caution">
    <text evidence="2">The sequence shown here is derived from an EMBL/GenBank/DDBJ whole genome shotgun (WGS) entry which is preliminary data.</text>
</comment>
<evidence type="ECO:0000313" key="2">
    <source>
        <dbReference type="EMBL" id="PDV98093.1"/>
    </source>
</evidence>
<gene>
    <name evidence="2" type="ORF">A9Q02_03160</name>
</gene>
<proteinExistence type="predicted"/>
<protein>
    <recommendedName>
        <fullName evidence="1">Methyltransferase type 12 domain-containing protein</fullName>
    </recommendedName>
</protein>
<dbReference type="Proteomes" id="UP000220922">
    <property type="component" value="Unassembled WGS sequence"/>
</dbReference>
<reference evidence="2 3" key="1">
    <citation type="submission" date="2016-05" db="EMBL/GenBank/DDBJ databases">
        <authorList>
            <person name="Lavstsen T."/>
            <person name="Jespersen J.S."/>
        </authorList>
    </citation>
    <scope>NUCLEOTIDE SEQUENCE [LARGE SCALE GENOMIC DNA]</scope>
    <source>
        <strain evidence="2 3">B7-9</strain>
    </source>
</reference>
<organism evidence="2 3">
    <name type="scientific">Candidatus Chloroploca asiatica</name>
    <dbReference type="NCBI Taxonomy" id="1506545"/>
    <lineage>
        <taxon>Bacteria</taxon>
        <taxon>Bacillati</taxon>
        <taxon>Chloroflexota</taxon>
        <taxon>Chloroflexia</taxon>
        <taxon>Chloroflexales</taxon>
        <taxon>Chloroflexineae</taxon>
        <taxon>Oscillochloridaceae</taxon>
        <taxon>Candidatus Chloroploca</taxon>
    </lineage>
</organism>
<feature type="domain" description="Methyltransferase type 12" evidence="1">
    <location>
        <begin position="22"/>
        <end position="105"/>
    </location>
</feature>
<sequence length="216" mass="24636">MSRHIRRNIKLLIRSLAFTSVLDIGCGQGSLLAEIHHEFPHVEVFGSDFSTSAVLMARQQVPDGKFCVFDLERDHLQRQFDLVVCSEVLEHIVDDEAALRHLAAMTGKYVVISTVQGRMRGFEAGEVGHVRNYGYGELVRKVEEAGLKVQRVIEWGFPFYSPLYRDYLDLTDMRGTTGKFGLTRKIISNLIYMVFLFNSSRIGDEIFILAERKFDA</sequence>
<dbReference type="CDD" id="cd02440">
    <property type="entry name" value="AdoMet_MTases"/>
    <property type="match status" value="1"/>
</dbReference>
<accession>A0A2H3KJJ3</accession>
<dbReference type="SUPFAM" id="SSF53335">
    <property type="entry name" value="S-adenosyl-L-methionine-dependent methyltransferases"/>
    <property type="match status" value="1"/>
</dbReference>
<keyword evidence="3" id="KW-1185">Reference proteome</keyword>
<dbReference type="EMBL" id="LYXE01000110">
    <property type="protein sequence ID" value="PDV98093.1"/>
    <property type="molecule type" value="Genomic_DNA"/>
</dbReference>
<dbReference type="InterPro" id="IPR013217">
    <property type="entry name" value="Methyltransf_12"/>
</dbReference>
<dbReference type="PANTHER" id="PTHR43861:SF6">
    <property type="entry name" value="METHYLTRANSFERASE TYPE 11"/>
    <property type="match status" value="1"/>
</dbReference>
<dbReference type="AlphaFoldDB" id="A0A2H3KJJ3"/>
<dbReference type="InterPro" id="IPR029063">
    <property type="entry name" value="SAM-dependent_MTases_sf"/>
</dbReference>
<evidence type="ECO:0000313" key="3">
    <source>
        <dbReference type="Proteomes" id="UP000220922"/>
    </source>
</evidence>